<accession>A0AAD7Z594</accession>
<reference evidence="2" key="2">
    <citation type="submission" date="2023-05" db="EMBL/GenBank/DDBJ databases">
        <authorList>
            <person name="Fouks B."/>
        </authorList>
    </citation>
    <scope>NUCLEOTIDE SEQUENCE</scope>
    <source>
        <strain evidence="2">Stay&amp;Tobe</strain>
        <tissue evidence="2">Testes</tissue>
    </source>
</reference>
<keyword evidence="1" id="KW-0812">Transmembrane</keyword>
<feature type="non-terminal residue" evidence="2">
    <location>
        <position position="190"/>
    </location>
</feature>
<protein>
    <submittedName>
        <fullName evidence="2">Uncharacterized protein</fullName>
    </submittedName>
</protein>
<dbReference type="EMBL" id="JASPKZ010010684">
    <property type="protein sequence ID" value="KAJ9573728.1"/>
    <property type="molecule type" value="Genomic_DNA"/>
</dbReference>
<keyword evidence="1" id="KW-1133">Transmembrane helix</keyword>
<gene>
    <name evidence="2" type="ORF">L9F63_008891</name>
</gene>
<dbReference type="AlphaFoldDB" id="A0AAD7Z594"/>
<evidence type="ECO:0000313" key="2">
    <source>
        <dbReference type="EMBL" id="KAJ9573728.1"/>
    </source>
</evidence>
<sequence length="190" mass="21282">RRTPPQFLFVVSVSVLMRGLPGGLIFCIFPVSSSRFLHFPTVDGCNATNCNSVVPRHDAQSGREHWTHQVAAPFHREDERLETAEDSTEVFSSELANSDEMLGDEPDPVTDFTNSRVARKKSRKKKGKGHARFRRLRTRSHDNQILAASLTHLNSTMVARLDLSCLLSQRRGRGLLKAPELPNSSGLKYT</sequence>
<name>A0AAD7Z594_DIPPU</name>
<proteinExistence type="predicted"/>
<reference evidence="2" key="1">
    <citation type="journal article" date="2023" name="IScience">
        <title>Live-bearing cockroach genome reveals convergent evolutionary mechanisms linked to viviparity in insects and beyond.</title>
        <authorList>
            <person name="Fouks B."/>
            <person name="Harrison M.C."/>
            <person name="Mikhailova A.A."/>
            <person name="Marchal E."/>
            <person name="English S."/>
            <person name="Carruthers M."/>
            <person name="Jennings E.C."/>
            <person name="Chiamaka E.L."/>
            <person name="Frigard R.A."/>
            <person name="Pippel M."/>
            <person name="Attardo G.M."/>
            <person name="Benoit J.B."/>
            <person name="Bornberg-Bauer E."/>
            <person name="Tobe S.S."/>
        </authorList>
    </citation>
    <scope>NUCLEOTIDE SEQUENCE</scope>
    <source>
        <strain evidence="2">Stay&amp;Tobe</strain>
    </source>
</reference>
<keyword evidence="3" id="KW-1185">Reference proteome</keyword>
<keyword evidence="1" id="KW-0472">Membrane</keyword>
<dbReference type="Proteomes" id="UP001233999">
    <property type="component" value="Unassembled WGS sequence"/>
</dbReference>
<organism evidence="2 3">
    <name type="scientific">Diploptera punctata</name>
    <name type="common">Pacific beetle cockroach</name>
    <dbReference type="NCBI Taxonomy" id="6984"/>
    <lineage>
        <taxon>Eukaryota</taxon>
        <taxon>Metazoa</taxon>
        <taxon>Ecdysozoa</taxon>
        <taxon>Arthropoda</taxon>
        <taxon>Hexapoda</taxon>
        <taxon>Insecta</taxon>
        <taxon>Pterygota</taxon>
        <taxon>Neoptera</taxon>
        <taxon>Polyneoptera</taxon>
        <taxon>Dictyoptera</taxon>
        <taxon>Blattodea</taxon>
        <taxon>Blaberoidea</taxon>
        <taxon>Blaberidae</taxon>
        <taxon>Diplopterinae</taxon>
        <taxon>Diploptera</taxon>
    </lineage>
</organism>
<evidence type="ECO:0000256" key="1">
    <source>
        <dbReference type="SAM" id="Phobius"/>
    </source>
</evidence>
<comment type="caution">
    <text evidence="2">The sequence shown here is derived from an EMBL/GenBank/DDBJ whole genome shotgun (WGS) entry which is preliminary data.</text>
</comment>
<evidence type="ECO:0000313" key="3">
    <source>
        <dbReference type="Proteomes" id="UP001233999"/>
    </source>
</evidence>
<feature type="non-terminal residue" evidence="2">
    <location>
        <position position="1"/>
    </location>
</feature>
<feature type="transmembrane region" description="Helical" evidence="1">
    <location>
        <begin position="7"/>
        <end position="31"/>
    </location>
</feature>